<keyword evidence="3" id="KW-0418">Kinase</keyword>
<proteinExistence type="inferred from homology"/>
<dbReference type="Gene3D" id="3.30.420.40">
    <property type="match status" value="4"/>
</dbReference>
<dbReference type="InterPro" id="IPR000835">
    <property type="entry name" value="HTH_MarR-typ"/>
</dbReference>
<gene>
    <name evidence="3" type="ORF">HNR30_003920</name>
</gene>
<reference evidence="3 4" key="1">
    <citation type="submission" date="2020-07" db="EMBL/GenBank/DDBJ databases">
        <title>Genomic Encyclopedia of Type Strains, Phase IV (KMG-IV): sequencing the most valuable type-strain genomes for metagenomic binning, comparative biology and taxonomic classification.</title>
        <authorList>
            <person name="Goeker M."/>
        </authorList>
    </citation>
    <scope>NUCLEOTIDE SEQUENCE [LARGE SCALE GENOMIC DNA]</scope>
    <source>
        <strain evidence="3 4">DSM 45533</strain>
    </source>
</reference>
<dbReference type="GO" id="GO:0003700">
    <property type="term" value="F:DNA-binding transcription factor activity"/>
    <property type="evidence" value="ECO:0007669"/>
    <property type="project" value="InterPro"/>
</dbReference>
<dbReference type="InterPro" id="IPR000600">
    <property type="entry name" value="ROK"/>
</dbReference>
<dbReference type="PANTHER" id="PTHR18964">
    <property type="entry name" value="ROK (REPRESSOR, ORF, KINASE) FAMILY"/>
    <property type="match status" value="1"/>
</dbReference>
<dbReference type="InterPro" id="IPR043129">
    <property type="entry name" value="ATPase_NBD"/>
</dbReference>
<evidence type="ECO:0000256" key="1">
    <source>
        <dbReference type="ARBA" id="ARBA00006479"/>
    </source>
</evidence>
<dbReference type="InterPro" id="IPR036388">
    <property type="entry name" value="WH-like_DNA-bd_sf"/>
</dbReference>
<organism evidence="3 4">
    <name type="scientific">Nonomuraea soli</name>
    <dbReference type="NCBI Taxonomy" id="1032476"/>
    <lineage>
        <taxon>Bacteria</taxon>
        <taxon>Bacillati</taxon>
        <taxon>Actinomycetota</taxon>
        <taxon>Actinomycetes</taxon>
        <taxon>Streptosporangiales</taxon>
        <taxon>Streptosporangiaceae</taxon>
        <taxon>Nonomuraea</taxon>
    </lineage>
</organism>
<comment type="similarity">
    <text evidence="1">Belongs to the ROK (NagC/XylR) family.</text>
</comment>
<protein>
    <submittedName>
        <fullName evidence="3">Putative NBD/HSP70 family sugar kinase</fullName>
    </submittedName>
</protein>
<evidence type="ECO:0000313" key="4">
    <source>
        <dbReference type="Proteomes" id="UP000530928"/>
    </source>
</evidence>
<dbReference type="Pfam" id="PF12802">
    <property type="entry name" value="MarR_2"/>
    <property type="match status" value="1"/>
</dbReference>
<dbReference type="InterPro" id="IPR011991">
    <property type="entry name" value="ArsR-like_HTH"/>
</dbReference>
<dbReference type="Gene3D" id="1.10.10.10">
    <property type="entry name" value="Winged helix-like DNA-binding domain superfamily/Winged helix DNA-binding domain"/>
    <property type="match status" value="1"/>
</dbReference>
<sequence length="350" mass="36172">MRASNLALVLGEIHRRGPLTRAALSELTGLTKTTCSKLVGDLVEAGLVVESGALRDGERGRPGVEVRLSGDRVAALGLEVNVDYLAVCIVDLTGRVRQRRQVHVDNRGSRPGRTLADLRELAEAAVAESGLSIAGAALAVPGPVHDGVLQHAPHLGWHDVHVDLGMPLTVDNEANLAALGELWFGSGARDFLYVSGEIGIGAGLVVDGALFRGAYGFAGELGHVVVYPDGPGCRCGARGCLEVYAGQEALQAASSMERAGEALGLALASAVHLVDPGRIILGGVFAPLFPQLEKPVERVLSARLGGMRTPPSLGVSELGSDAAILGAAGHVIRQVVTDPAPYTSTRSAPA</sequence>
<comment type="caution">
    <text evidence="3">The sequence shown here is derived from an EMBL/GenBank/DDBJ whole genome shotgun (WGS) entry which is preliminary data.</text>
</comment>
<accession>A0A7W0CJY2</accession>
<dbReference type="SUPFAM" id="SSF46785">
    <property type="entry name" value="Winged helix' DNA-binding domain"/>
    <property type="match status" value="1"/>
</dbReference>
<dbReference type="AlphaFoldDB" id="A0A7W0CJY2"/>
<evidence type="ECO:0000259" key="2">
    <source>
        <dbReference type="Pfam" id="PF12802"/>
    </source>
</evidence>
<keyword evidence="4" id="KW-1185">Reference proteome</keyword>
<dbReference type="CDD" id="cd00090">
    <property type="entry name" value="HTH_ARSR"/>
    <property type="match status" value="1"/>
</dbReference>
<dbReference type="InterPro" id="IPR036390">
    <property type="entry name" value="WH_DNA-bd_sf"/>
</dbReference>
<dbReference type="Proteomes" id="UP000530928">
    <property type="component" value="Unassembled WGS sequence"/>
</dbReference>
<dbReference type="CDD" id="cd24076">
    <property type="entry name" value="ASKHA_ATPase_ROK_BsXylR-like"/>
    <property type="match status" value="1"/>
</dbReference>
<dbReference type="PANTHER" id="PTHR18964:SF149">
    <property type="entry name" value="BIFUNCTIONAL UDP-N-ACETYLGLUCOSAMINE 2-EPIMERASE_N-ACETYLMANNOSAMINE KINASE"/>
    <property type="match status" value="1"/>
</dbReference>
<dbReference type="EMBL" id="JACDUR010000004">
    <property type="protein sequence ID" value="MBA2892566.1"/>
    <property type="molecule type" value="Genomic_DNA"/>
</dbReference>
<dbReference type="RefSeq" id="WP_246378887.1">
    <property type="nucleotide sequence ID" value="NZ_BAABAM010000003.1"/>
</dbReference>
<evidence type="ECO:0000313" key="3">
    <source>
        <dbReference type="EMBL" id="MBA2892566.1"/>
    </source>
</evidence>
<dbReference type="Pfam" id="PF00480">
    <property type="entry name" value="ROK"/>
    <property type="match status" value="1"/>
</dbReference>
<feature type="domain" description="HTH marR-type" evidence="2">
    <location>
        <begin position="8"/>
        <end position="50"/>
    </location>
</feature>
<name>A0A7W0CJY2_9ACTN</name>
<dbReference type="GO" id="GO:0016301">
    <property type="term" value="F:kinase activity"/>
    <property type="evidence" value="ECO:0007669"/>
    <property type="project" value="UniProtKB-KW"/>
</dbReference>
<keyword evidence="3" id="KW-0808">Transferase</keyword>
<dbReference type="SUPFAM" id="SSF53067">
    <property type="entry name" value="Actin-like ATPase domain"/>
    <property type="match status" value="1"/>
</dbReference>